<accession>A0AA37MRT2</accession>
<dbReference type="AlphaFoldDB" id="A0AA37MRT2"/>
<proteinExistence type="predicted"/>
<organism evidence="2 3">
    <name type="scientific">Caballeronia novacaledonica</name>
    <dbReference type="NCBI Taxonomy" id="1544861"/>
    <lineage>
        <taxon>Bacteria</taxon>
        <taxon>Pseudomonadati</taxon>
        <taxon>Pseudomonadota</taxon>
        <taxon>Betaproteobacteria</taxon>
        <taxon>Burkholderiales</taxon>
        <taxon>Burkholderiaceae</taxon>
        <taxon>Caballeronia</taxon>
    </lineage>
</organism>
<name>A0AA37MRT2_9BURK</name>
<evidence type="ECO:0000256" key="1">
    <source>
        <dbReference type="SAM" id="MobiDB-lite"/>
    </source>
</evidence>
<feature type="region of interest" description="Disordered" evidence="1">
    <location>
        <begin position="1"/>
        <end position="31"/>
    </location>
</feature>
<dbReference type="Proteomes" id="UP001055111">
    <property type="component" value="Unassembled WGS sequence"/>
</dbReference>
<dbReference type="RefSeq" id="WP_035499036.1">
    <property type="nucleotide sequence ID" value="NZ_BPUQ01000006.1"/>
</dbReference>
<dbReference type="EMBL" id="BPUS01000003">
    <property type="protein sequence ID" value="GJH25062.1"/>
    <property type="molecule type" value="Genomic_DNA"/>
</dbReference>
<sequence>MSVDVQNASPMNGPASVESKSDLDAKPARRQACAHNWSWGRQHEPYDWMDAHTPCDDLSAWR</sequence>
<feature type="compositionally biased region" description="Polar residues" evidence="1">
    <location>
        <begin position="1"/>
        <end position="10"/>
    </location>
</feature>
<reference evidence="2" key="1">
    <citation type="submission" date="2022-09" db="EMBL/GenBank/DDBJ databases">
        <title>Isolation and characterization of 3-chlorobenzoate degrading bacteria from soils in Shizuoka.</title>
        <authorList>
            <person name="Ifat A."/>
            <person name="Ogawa N."/>
            <person name="Kimbara K."/>
            <person name="Moriuchi R."/>
            <person name="Dohra H."/>
            <person name="Shintani M."/>
        </authorList>
    </citation>
    <scope>NUCLEOTIDE SEQUENCE</scope>
    <source>
        <strain evidence="2">19CS4-2</strain>
    </source>
</reference>
<evidence type="ECO:0000313" key="2">
    <source>
        <dbReference type="EMBL" id="GJH25062.1"/>
    </source>
</evidence>
<protein>
    <submittedName>
        <fullName evidence="2">Uncharacterized protein</fullName>
    </submittedName>
</protein>
<comment type="caution">
    <text evidence="2">The sequence shown here is derived from an EMBL/GenBank/DDBJ whole genome shotgun (WGS) entry which is preliminary data.</text>
</comment>
<evidence type="ECO:0000313" key="3">
    <source>
        <dbReference type="Proteomes" id="UP001055111"/>
    </source>
</evidence>
<gene>
    <name evidence="2" type="ORF">CBA19CS42_11120</name>
</gene>